<dbReference type="WBParaSite" id="HPBE_0001974601-mRNA-1">
    <property type="protein sequence ID" value="HPBE_0001974601-mRNA-1"/>
    <property type="gene ID" value="HPBE_0001974601"/>
</dbReference>
<proteinExistence type="predicted"/>
<dbReference type="OrthoDB" id="5863617at2759"/>
<dbReference type="EMBL" id="UZAH01031591">
    <property type="protein sequence ID" value="VDP16503.1"/>
    <property type="molecule type" value="Genomic_DNA"/>
</dbReference>
<organism evidence="2 3">
    <name type="scientific">Heligmosomoides polygyrus</name>
    <name type="common">Parasitic roundworm</name>
    <dbReference type="NCBI Taxonomy" id="6339"/>
    <lineage>
        <taxon>Eukaryota</taxon>
        <taxon>Metazoa</taxon>
        <taxon>Ecdysozoa</taxon>
        <taxon>Nematoda</taxon>
        <taxon>Chromadorea</taxon>
        <taxon>Rhabditida</taxon>
        <taxon>Rhabditina</taxon>
        <taxon>Rhabditomorpha</taxon>
        <taxon>Strongyloidea</taxon>
        <taxon>Heligmosomidae</taxon>
        <taxon>Heligmosomoides</taxon>
    </lineage>
</organism>
<keyword evidence="2" id="KW-1185">Reference proteome</keyword>
<sequence>MAGCSEHDKDDFYLSLEEAIRSVPEDDYLSIAGDKNGHVVSGKRGAERVHGGKAISLINPDGERILDIAIAHDLAVYSTFFAKRWSQKVIPGEDVALQHGPSVADLSIPLASKPKVRAKPRIRWWRLWGSERNELRRAVLEAGLPDPVGPVNETWRRVA</sequence>
<dbReference type="Proteomes" id="UP000050761">
    <property type="component" value="Unassembled WGS sequence"/>
</dbReference>
<name>A0A183GC69_HELPZ</name>
<accession>A0A3P8F3S6</accession>
<reference evidence="1 2" key="1">
    <citation type="submission" date="2018-11" db="EMBL/GenBank/DDBJ databases">
        <authorList>
            <consortium name="Pathogen Informatics"/>
        </authorList>
    </citation>
    <scope>NUCLEOTIDE SEQUENCE [LARGE SCALE GENOMIC DNA]</scope>
</reference>
<evidence type="ECO:0000313" key="2">
    <source>
        <dbReference type="Proteomes" id="UP000050761"/>
    </source>
</evidence>
<evidence type="ECO:0000313" key="1">
    <source>
        <dbReference type="EMBL" id="VDP16503.1"/>
    </source>
</evidence>
<dbReference type="AlphaFoldDB" id="A0A183GC69"/>
<evidence type="ECO:0000313" key="3">
    <source>
        <dbReference type="WBParaSite" id="HPBE_0001974601-mRNA-1"/>
    </source>
</evidence>
<reference evidence="3" key="2">
    <citation type="submission" date="2019-09" db="UniProtKB">
        <authorList>
            <consortium name="WormBaseParasite"/>
        </authorList>
    </citation>
    <scope>IDENTIFICATION</scope>
</reference>
<accession>A0A183GC69</accession>
<gene>
    <name evidence="1" type="ORF">HPBE_LOCUS19745</name>
</gene>
<protein>
    <submittedName>
        <fullName evidence="3">FMN_bind domain-containing protein</fullName>
    </submittedName>
</protein>